<proteinExistence type="predicted"/>
<protein>
    <submittedName>
        <fullName evidence="1">Uncharacterized protein</fullName>
    </submittedName>
</protein>
<dbReference type="EMBL" id="GBXM01098248">
    <property type="protein sequence ID" value="JAH10329.1"/>
    <property type="molecule type" value="Transcribed_RNA"/>
</dbReference>
<reference evidence="1" key="1">
    <citation type="submission" date="2014-11" db="EMBL/GenBank/DDBJ databases">
        <authorList>
            <person name="Amaro Gonzalez C."/>
        </authorList>
    </citation>
    <scope>NUCLEOTIDE SEQUENCE</scope>
</reference>
<evidence type="ECO:0000313" key="1">
    <source>
        <dbReference type="EMBL" id="JAH10329.1"/>
    </source>
</evidence>
<sequence length="23" mass="2760">MNWSSTLSLLYLIFVCNLPRLYL</sequence>
<accession>A0A0E9Q0S0</accession>
<name>A0A0E9Q0S0_ANGAN</name>
<reference evidence="1" key="2">
    <citation type="journal article" date="2015" name="Fish Shellfish Immunol.">
        <title>Early steps in the European eel (Anguilla anguilla)-Vibrio vulnificus interaction in the gills: Role of the RtxA13 toxin.</title>
        <authorList>
            <person name="Callol A."/>
            <person name="Pajuelo D."/>
            <person name="Ebbesson L."/>
            <person name="Teles M."/>
            <person name="MacKenzie S."/>
            <person name="Amaro C."/>
        </authorList>
    </citation>
    <scope>NUCLEOTIDE SEQUENCE</scope>
</reference>
<organism evidence="1">
    <name type="scientific">Anguilla anguilla</name>
    <name type="common">European freshwater eel</name>
    <name type="synonym">Muraena anguilla</name>
    <dbReference type="NCBI Taxonomy" id="7936"/>
    <lineage>
        <taxon>Eukaryota</taxon>
        <taxon>Metazoa</taxon>
        <taxon>Chordata</taxon>
        <taxon>Craniata</taxon>
        <taxon>Vertebrata</taxon>
        <taxon>Euteleostomi</taxon>
        <taxon>Actinopterygii</taxon>
        <taxon>Neopterygii</taxon>
        <taxon>Teleostei</taxon>
        <taxon>Anguilliformes</taxon>
        <taxon>Anguillidae</taxon>
        <taxon>Anguilla</taxon>
    </lineage>
</organism>
<dbReference type="AlphaFoldDB" id="A0A0E9Q0S0"/>